<proteinExistence type="predicted"/>
<dbReference type="EMBL" id="CP114637">
    <property type="protein sequence ID" value="WAZ90627.1"/>
    <property type="molecule type" value="Genomic_DNA"/>
</dbReference>
<evidence type="ECO:0000313" key="2">
    <source>
        <dbReference type="EMBL" id="WAZ90627.1"/>
    </source>
</evidence>
<dbReference type="KEGG" id="bmiy:RJ61_03820"/>
<name>A0AAQ2WVF0_9SPIR</name>
<dbReference type="AlphaFoldDB" id="A0AAQ2WVF0"/>
<dbReference type="InterPro" id="IPR019301">
    <property type="entry name" value="Flagellar_prot_FlgJ_N"/>
</dbReference>
<feature type="domain" description="Flagellar protein FlgJ N-terminal" evidence="1">
    <location>
        <begin position="56"/>
        <end position="105"/>
    </location>
</feature>
<reference evidence="2" key="1">
    <citation type="submission" date="2022-12" db="EMBL/GenBank/DDBJ databases">
        <title>B. miyamotoi WGS.</title>
        <authorList>
            <person name="Kuleshov K.V."/>
            <person name="Hoornstra D."/>
            <person name="Hovius J.W."/>
            <person name="Platonov A.E."/>
            <person name="Telford S.R. III."/>
        </authorList>
    </citation>
    <scope>NUCLEOTIDE SEQUENCE</scope>
    <source>
        <strain evidence="2">410</strain>
    </source>
</reference>
<accession>A0AAQ2WVF0</accession>
<dbReference type="Proteomes" id="UP001164544">
    <property type="component" value="Chromosome"/>
</dbReference>
<organism evidence="2 3">
    <name type="scientific">Borrelia miyamotoi</name>
    <dbReference type="NCBI Taxonomy" id="47466"/>
    <lineage>
        <taxon>Bacteria</taxon>
        <taxon>Pseudomonadati</taxon>
        <taxon>Spirochaetota</taxon>
        <taxon>Spirochaetia</taxon>
        <taxon>Spirochaetales</taxon>
        <taxon>Borreliaceae</taxon>
        <taxon>Borrelia</taxon>
    </lineage>
</organism>
<dbReference type="RefSeq" id="WP_020955133.1">
    <property type="nucleotide sequence ID" value="NZ_CP010308.1"/>
</dbReference>
<sequence>MINKINLQILETKNQIKQSKNLETKVEEKTNKHKNNLKIYTAALEFETIFIEQMLKSMKNSFKKENNLINGGQTEEIFEDMLYSERAKQIAKSKSFRLADLISNQIAEVDNFRK</sequence>
<evidence type="ECO:0000313" key="3">
    <source>
        <dbReference type="Proteomes" id="UP001164544"/>
    </source>
</evidence>
<gene>
    <name evidence="2" type="ORF">O5398_00380</name>
</gene>
<protein>
    <submittedName>
        <fullName evidence="2">Rod-binding protein</fullName>
    </submittedName>
</protein>
<dbReference type="Pfam" id="PF10135">
    <property type="entry name" value="Rod-binding"/>
    <property type="match status" value="1"/>
</dbReference>
<evidence type="ECO:0000259" key="1">
    <source>
        <dbReference type="Pfam" id="PF10135"/>
    </source>
</evidence>